<proteinExistence type="inferred from homology"/>
<dbReference type="InterPro" id="IPR022644">
    <property type="entry name" value="De-COase2_N"/>
</dbReference>
<organism evidence="7">
    <name type="scientific">Absidia glauca</name>
    <name type="common">Pin mould</name>
    <dbReference type="NCBI Taxonomy" id="4829"/>
    <lineage>
        <taxon>Eukaryota</taxon>
        <taxon>Fungi</taxon>
        <taxon>Fungi incertae sedis</taxon>
        <taxon>Mucoromycota</taxon>
        <taxon>Mucoromycotina</taxon>
        <taxon>Mucoromycetes</taxon>
        <taxon>Mucorales</taxon>
        <taxon>Cunninghamellaceae</taxon>
        <taxon>Absidia</taxon>
    </lineage>
</organism>
<comment type="similarity">
    <text evidence="2">Belongs to the Orn/Lys/Arg decarboxylase class-II family.</text>
</comment>
<keyword evidence="3 5" id="KW-0663">Pyridoxal phosphate</keyword>
<dbReference type="InterPro" id="IPR002433">
    <property type="entry name" value="Orn_de-COase"/>
</dbReference>
<evidence type="ECO:0000313" key="7">
    <source>
        <dbReference type="EMBL" id="SAM07309.1"/>
    </source>
</evidence>
<dbReference type="Pfam" id="PF02784">
    <property type="entry name" value="Orn_Arg_deC_N"/>
    <property type="match status" value="1"/>
</dbReference>
<dbReference type="EMBL" id="LT554731">
    <property type="protein sequence ID" value="SAM07309.1"/>
    <property type="molecule type" value="Genomic_DNA"/>
</dbReference>
<dbReference type="Gene3D" id="2.40.37.10">
    <property type="entry name" value="Lyase, Ornithine Decarboxylase, Chain A, domain 1"/>
    <property type="match status" value="1"/>
</dbReference>
<evidence type="ECO:0000256" key="5">
    <source>
        <dbReference type="PIRSR" id="PIRSR600183-50"/>
    </source>
</evidence>
<sequence length="469" mass="52073">MLIPISRPAWNQYPSHDGAGPHSNKASTIEHGLESISNLSVKFLSKQLIDSQFTGKWEMEQDNAFAICDLGDVYRQYLKWVRHLPRVKPFYGKIKSKCDSGDSGGSKNFFFGIISTATKAFPDPKVIRLLASLGVGFDCASKMEIQKVLHVGVDPNQIIYANPCKQASHIHYSAQKKVYKMTFDNSDELYKIKSFHPHAKLVIRILPNDHSNQKGQLGAKYGATLAAIPRLLCLAKKLSLDVIGVSFHIGVTSKGVQDFVAALSRARAVFDLAESAGYHFSLLDIGGGFYGGRVVQDGLKFEDAAAALGPAIDEYFPENIEVISEPGKFFVDSSVTCFTRIIGRRVIEYDDREPSYMYYLNDGVFGSFMATLFSVKNITPSILVKSGKYHYGEDIEGPLFECSIWGPTCAHDDCIEESAQLPVLNEGDWLYWSNFGAYTNTLASEFNGFSKQKILYTNTFNLHPIIALS</sequence>
<keyword evidence="4" id="KW-0456">Lyase</keyword>
<dbReference type="InterPro" id="IPR029066">
    <property type="entry name" value="PLP-binding_barrel"/>
</dbReference>
<accession>A0A168RS08</accession>
<feature type="active site" description="Proton donor" evidence="5">
    <location>
        <position position="409"/>
    </location>
</feature>
<dbReference type="GO" id="GO:0004586">
    <property type="term" value="F:ornithine decarboxylase activity"/>
    <property type="evidence" value="ECO:0007669"/>
    <property type="project" value="UniProtKB-ARBA"/>
</dbReference>
<dbReference type="SUPFAM" id="SSF51419">
    <property type="entry name" value="PLP-binding barrel"/>
    <property type="match status" value="1"/>
</dbReference>
<dbReference type="FunFam" id="3.20.20.10:FF:000005">
    <property type="entry name" value="Ornithine decarboxylase"/>
    <property type="match status" value="1"/>
</dbReference>
<dbReference type="CDD" id="cd00622">
    <property type="entry name" value="PLPDE_III_ODC"/>
    <property type="match status" value="1"/>
</dbReference>
<evidence type="ECO:0000259" key="6">
    <source>
        <dbReference type="Pfam" id="PF02784"/>
    </source>
</evidence>
<evidence type="ECO:0000256" key="2">
    <source>
        <dbReference type="ARBA" id="ARBA00008872"/>
    </source>
</evidence>
<keyword evidence="8" id="KW-1185">Reference proteome</keyword>
<dbReference type="OrthoDB" id="5034579at2759"/>
<gene>
    <name evidence="7" type="primary">ABSGL_12948.1 scaffold 13518</name>
</gene>
<evidence type="ECO:0000256" key="3">
    <source>
        <dbReference type="ARBA" id="ARBA00022898"/>
    </source>
</evidence>
<dbReference type="GO" id="GO:0005737">
    <property type="term" value="C:cytoplasm"/>
    <property type="evidence" value="ECO:0007669"/>
    <property type="project" value="TreeGrafter"/>
</dbReference>
<reference evidence="7" key="1">
    <citation type="submission" date="2016-04" db="EMBL/GenBank/DDBJ databases">
        <authorList>
            <person name="Evans L.H."/>
            <person name="Alamgir A."/>
            <person name="Owens N."/>
            <person name="Weber N.D."/>
            <person name="Virtaneva K."/>
            <person name="Barbian K."/>
            <person name="Babar A."/>
            <person name="Rosenke K."/>
        </authorList>
    </citation>
    <scope>NUCLEOTIDE SEQUENCE [LARGE SCALE GENOMIC DNA]</scope>
    <source>
        <strain evidence="7">CBS 101.48</strain>
    </source>
</reference>
<dbReference type="PRINTS" id="PR01179">
    <property type="entry name" value="ODADCRBXLASE"/>
</dbReference>
<dbReference type="PANTHER" id="PTHR11482">
    <property type="entry name" value="ARGININE/DIAMINOPIMELATE/ORNITHINE DECARBOXYLASE"/>
    <property type="match status" value="1"/>
</dbReference>
<dbReference type="InterPro" id="IPR000183">
    <property type="entry name" value="Orn/DAP/Arg_de-COase"/>
</dbReference>
<dbReference type="InParanoid" id="A0A168RS08"/>
<dbReference type="PRINTS" id="PR01182">
    <property type="entry name" value="ORNDCRBXLASE"/>
</dbReference>
<dbReference type="SUPFAM" id="SSF50621">
    <property type="entry name" value="Alanine racemase C-terminal domain-like"/>
    <property type="match status" value="1"/>
</dbReference>
<name>A0A168RS08_ABSGL</name>
<evidence type="ECO:0000313" key="8">
    <source>
        <dbReference type="Proteomes" id="UP000078561"/>
    </source>
</evidence>
<dbReference type="Gene3D" id="3.20.20.10">
    <property type="entry name" value="Alanine racemase"/>
    <property type="match status" value="1"/>
</dbReference>
<evidence type="ECO:0000256" key="1">
    <source>
        <dbReference type="ARBA" id="ARBA00001933"/>
    </source>
</evidence>
<dbReference type="PANTHER" id="PTHR11482:SF6">
    <property type="entry name" value="ORNITHINE DECARBOXYLASE 1-RELATED"/>
    <property type="match status" value="1"/>
</dbReference>
<dbReference type="STRING" id="4829.A0A168RS08"/>
<dbReference type="AlphaFoldDB" id="A0A168RS08"/>
<dbReference type="InterPro" id="IPR009006">
    <property type="entry name" value="Ala_racemase/Decarboxylase_C"/>
</dbReference>
<evidence type="ECO:0000256" key="4">
    <source>
        <dbReference type="ARBA" id="ARBA00023239"/>
    </source>
</evidence>
<feature type="modified residue" description="N6-(pyridoxal phosphate)lysine" evidence="5">
    <location>
        <position position="119"/>
    </location>
</feature>
<protein>
    <recommendedName>
        <fullName evidence="6">Orn/DAP/Arg decarboxylase 2 N-terminal domain-containing protein</fullName>
    </recommendedName>
</protein>
<dbReference type="GO" id="GO:0033387">
    <property type="term" value="P:putrescine biosynthetic process from arginine, via ornithine"/>
    <property type="evidence" value="ECO:0007669"/>
    <property type="project" value="TreeGrafter"/>
</dbReference>
<dbReference type="Proteomes" id="UP000078561">
    <property type="component" value="Unassembled WGS sequence"/>
</dbReference>
<feature type="domain" description="Orn/DAP/Arg decarboxylase 2 N-terminal" evidence="6">
    <location>
        <begin position="117"/>
        <end position="331"/>
    </location>
</feature>
<comment type="cofactor">
    <cofactor evidence="1 5">
        <name>pyridoxal 5'-phosphate</name>
        <dbReference type="ChEBI" id="CHEBI:597326"/>
    </cofactor>
</comment>